<keyword evidence="4 9" id="KW-0997">Cell inner membrane</keyword>
<evidence type="ECO:0000256" key="6">
    <source>
        <dbReference type="ARBA" id="ARBA00022989"/>
    </source>
</evidence>
<comment type="subcellular location">
    <subcellularLocation>
        <location evidence="1 9">Cell inner membrane</location>
        <topology evidence="1 9">Multi-pass membrane protein</topology>
    </subcellularLocation>
</comment>
<dbReference type="KEGG" id="paby:Ga0080574_TMP4959"/>
<dbReference type="GO" id="GO:0005886">
    <property type="term" value="C:plasma membrane"/>
    <property type="evidence" value="ECO:0007669"/>
    <property type="project" value="UniProtKB-SubCell"/>
</dbReference>
<dbReference type="PANTHER" id="PTHR35011:SF10">
    <property type="entry name" value="TRAP TRANSPORTER SMALL PERMEASE PROTEIN"/>
    <property type="match status" value="1"/>
</dbReference>
<feature type="transmembrane region" description="Helical" evidence="9">
    <location>
        <begin position="128"/>
        <end position="152"/>
    </location>
</feature>
<feature type="transmembrane region" description="Helical" evidence="9">
    <location>
        <begin position="7"/>
        <end position="30"/>
    </location>
</feature>
<dbReference type="EMBL" id="CP015095">
    <property type="protein sequence ID" value="APZ55241.1"/>
    <property type="molecule type" value="Genomic_DNA"/>
</dbReference>
<dbReference type="PANTHER" id="PTHR35011">
    <property type="entry name" value="2,3-DIKETO-L-GULONATE TRAP TRANSPORTER SMALL PERMEASE PROTEIN YIAM"/>
    <property type="match status" value="1"/>
</dbReference>
<keyword evidence="2 9" id="KW-0813">Transport</keyword>
<feature type="transmembrane region" description="Helical" evidence="9">
    <location>
        <begin position="50"/>
        <end position="69"/>
    </location>
</feature>
<accession>A0A1P8V0S8</accession>
<evidence type="ECO:0000256" key="8">
    <source>
        <dbReference type="ARBA" id="ARBA00038436"/>
    </source>
</evidence>
<comment type="subunit">
    <text evidence="9">The complex comprises the extracytoplasmic solute receptor protein and the two transmembrane proteins.</text>
</comment>
<geneLocation type="plasmid" evidence="12">
    <name>ppaby4</name>
</geneLocation>
<comment type="function">
    <text evidence="9">Part of the tripartite ATP-independent periplasmic (TRAP) transport system.</text>
</comment>
<feature type="transmembrane region" description="Helical" evidence="9">
    <location>
        <begin position="90"/>
        <end position="108"/>
    </location>
</feature>
<dbReference type="RefSeq" id="WP_076706186.1">
    <property type="nucleotide sequence ID" value="NZ_CP015095.1"/>
</dbReference>
<evidence type="ECO:0000256" key="2">
    <source>
        <dbReference type="ARBA" id="ARBA00022448"/>
    </source>
</evidence>
<evidence type="ECO:0000256" key="9">
    <source>
        <dbReference type="RuleBase" id="RU369079"/>
    </source>
</evidence>
<dbReference type="InterPro" id="IPR055348">
    <property type="entry name" value="DctQ"/>
</dbReference>
<keyword evidence="7 9" id="KW-0472">Membrane</keyword>
<dbReference type="GO" id="GO:0015740">
    <property type="term" value="P:C4-dicarboxylate transport"/>
    <property type="evidence" value="ECO:0007669"/>
    <property type="project" value="TreeGrafter"/>
</dbReference>
<dbReference type="AlphaFoldDB" id="A0A1P8V0S8"/>
<keyword evidence="6 9" id="KW-1133">Transmembrane helix</keyword>
<keyword evidence="12" id="KW-1185">Reference proteome</keyword>
<keyword evidence="3" id="KW-1003">Cell membrane</keyword>
<reference evidence="11 12" key="1">
    <citation type="submission" date="2016-04" db="EMBL/GenBank/DDBJ databases">
        <title>Deep-sea bacteria in the southern Pacific.</title>
        <authorList>
            <person name="Tang K."/>
        </authorList>
    </citation>
    <scope>NUCLEOTIDE SEQUENCE [LARGE SCALE GENOMIC DNA]</scope>
    <source>
        <strain evidence="11 12">JLT2014</strain>
        <plasmid evidence="12">ppaby4</plasmid>
    </source>
</reference>
<protein>
    <recommendedName>
        <fullName evidence="9">TRAP transporter small permease protein</fullName>
    </recommendedName>
</protein>
<evidence type="ECO:0000256" key="1">
    <source>
        <dbReference type="ARBA" id="ARBA00004429"/>
    </source>
</evidence>
<sequence length="183" mass="20445">MALLERILGVAARLLVWAAGAFLLAMALHVCLDVAMKYFLNKPIPGTAEIVARYYMLAAVFLPLAFVELRNSGIAVDLFYNMFAPRWRRAMVALSYVGQMSFFSLLAYQSSLDALKSYDKQEYIDGQIVVYIWPATFFLPIGLWLVAAMSLLRLAQTLIRSDWEVVTTHSVPLDGGQTGKEAL</sequence>
<evidence type="ECO:0000256" key="5">
    <source>
        <dbReference type="ARBA" id="ARBA00022692"/>
    </source>
</evidence>
<evidence type="ECO:0000256" key="3">
    <source>
        <dbReference type="ARBA" id="ARBA00022475"/>
    </source>
</evidence>
<keyword evidence="11" id="KW-0614">Plasmid</keyword>
<dbReference type="Pfam" id="PF04290">
    <property type="entry name" value="DctQ"/>
    <property type="match status" value="1"/>
</dbReference>
<evidence type="ECO:0000259" key="10">
    <source>
        <dbReference type="Pfam" id="PF04290"/>
    </source>
</evidence>
<evidence type="ECO:0000256" key="4">
    <source>
        <dbReference type="ARBA" id="ARBA00022519"/>
    </source>
</evidence>
<dbReference type="Proteomes" id="UP000187059">
    <property type="component" value="Plasmid pPABY4"/>
</dbReference>
<evidence type="ECO:0000313" key="11">
    <source>
        <dbReference type="EMBL" id="APZ55241.1"/>
    </source>
</evidence>
<evidence type="ECO:0000313" key="12">
    <source>
        <dbReference type="Proteomes" id="UP000187059"/>
    </source>
</evidence>
<name>A0A1P8V0S8_9RHOB</name>
<keyword evidence="5 9" id="KW-0812">Transmembrane</keyword>
<feature type="domain" description="Tripartite ATP-independent periplasmic transporters DctQ component" evidence="10">
    <location>
        <begin position="26"/>
        <end position="158"/>
    </location>
</feature>
<proteinExistence type="inferred from homology"/>
<organism evidence="11 12">
    <name type="scientific">Salipiger abyssi</name>
    <dbReference type="NCBI Taxonomy" id="1250539"/>
    <lineage>
        <taxon>Bacteria</taxon>
        <taxon>Pseudomonadati</taxon>
        <taxon>Pseudomonadota</taxon>
        <taxon>Alphaproteobacteria</taxon>
        <taxon>Rhodobacterales</taxon>
        <taxon>Roseobacteraceae</taxon>
        <taxon>Salipiger</taxon>
    </lineage>
</organism>
<evidence type="ECO:0000256" key="7">
    <source>
        <dbReference type="ARBA" id="ARBA00023136"/>
    </source>
</evidence>
<comment type="similarity">
    <text evidence="8 9">Belongs to the TRAP transporter small permease family.</text>
</comment>
<dbReference type="InterPro" id="IPR007387">
    <property type="entry name" value="TRAP_DctQ"/>
</dbReference>
<gene>
    <name evidence="11" type="ORF">Ga0080574_TMP4959</name>
</gene>
<dbReference type="GO" id="GO:0022857">
    <property type="term" value="F:transmembrane transporter activity"/>
    <property type="evidence" value="ECO:0007669"/>
    <property type="project" value="UniProtKB-UniRule"/>
</dbReference>